<dbReference type="GO" id="GO:0047150">
    <property type="term" value="F:betaine-homocysteine S-methyltransferase activity"/>
    <property type="evidence" value="ECO:0007669"/>
    <property type="project" value="UniProtKB-EC"/>
</dbReference>
<dbReference type="GO" id="GO:0032259">
    <property type="term" value="P:methylation"/>
    <property type="evidence" value="ECO:0007669"/>
    <property type="project" value="UniProtKB-KW"/>
</dbReference>
<dbReference type="AlphaFoldDB" id="A0A3A8AJN6"/>
<dbReference type="Proteomes" id="UP000246132">
    <property type="component" value="Unassembled WGS sequence"/>
</dbReference>
<sequence length="338" mass="35197">MTADNPLAALIAEKGVLLADGATGTNLFAMGLESGDAPELWNTDAPEKITALHQGFVDAGSDIILTNSFGGTRHRLKLHHAQDRVFELNKAAAEIACKVAASAPRRVLVAGSVGPTGELLVPLGALTFDDAVAAFREQIAGLKAGGAEVIWIETMSAPEEMRAAAEAAVAEDMPYTCTVSFDTAGKSMMGLHPKNVAHVFDAVSDKPAAVGANCGVGASDILSSLLDMRAGAPDATIIVKGNCGIPEFQGENIVYSGTPDLMADYVRLAIDGGAQVIGGCCGTSFEHLKAMRQALDTHQKAEPPTLETIAERIGPLVNSPAADGDTAPKRERRSRRRG</sequence>
<organism evidence="6 7">
    <name type="scientific">Oceaniradius stylonematis</name>
    <dbReference type="NCBI Taxonomy" id="2184161"/>
    <lineage>
        <taxon>Bacteria</taxon>
        <taxon>Pseudomonadati</taxon>
        <taxon>Pseudomonadota</taxon>
        <taxon>Alphaproteobacteria</taxon>
        <taxon>Hyphomicrobiales</taxon>
        <taxon>Ahrensiaceae</taxon>
        <taxon>Oceaniradius</taxon>
    </lineage>
</organism>
<dbReference type="SUPFAM" id="SSF82282">
    <property type="entry name" value="Homocysteine S-methyltransferase"/>
    <property type="match status" value="1"/>
</dbReference>
<dbReference type="InterPro" id="IPR036589">
    <property type="entry name" value="HCY_dom_sf"/>
</dbReference>
<dbReference type="PANTHER" id="PTHR11103">
    <property type="entry name" value="SLR1189 PROTEIN"/>
    <property type="match status" value="1"/>
</dbReference>
<accession>A0A3A8AJN6</accession>
<evidence type="ECO:0000256" key="1">
    <source>
        <dbReference type="ARBA" id="ARBA00022603"/>
    </source>
</evidence>
<evidence type="ECO:0000256" key="4">
    <source>
        <dbReference type="SAM" id="MobiDB-lite"/>
    </source>
</evidence>
<dbReference type="InterPro" id="IPR003726">
    <property type="entry name" value="HCY_dom"/>
</dbReference>
<feature type="binding site" evidence="3">
    <location>
        <position position="281"/>
    </location>
    <ligand>
        <name>Zn(2+)</name>
        <dbReference type="ChEBI" id="CHEBI:29105"/>
    </ligand>
</feature>
<dbReference type="OrthoDB" id="9803687at2"/>
<reference evidence="6 7" key="1">
    <citation type="journal article" date="2018" name="Int. J. Syst. Bacteriol.">
        <title>Oceaniradius stylonemae gen. nov., sp. nov., isolated from a red alga, Stylonema cornu-cervi.</title>
        <authorList>
            <person name="Jeong S."/>
        </authorList>
    </citation>
    <scope>NUCLEOTIDE SEQUENCE [LARGE SCALE GENOMIC DNA]</scope>
    <source>
        <strain evidence="6 7">StC1</strain>
    </source>
</reference>
<keyword evidence="1 3" id="KW-0489">Methyltransferase</keyword>
<evidence type="ECO:0000313" key="7">
    <source>
        <dbReference type="Proteomes" id="UP000246132"/>
    </source>
</evidence>
<evidence type="ECO:0000256" key="3">
    <source>
        <dbReference type="PROSITE-ProRule" id="PRU00333"/>
    </source>
</evidence>
<dbReference type="Gene3D" id="3.20.20.330">
    <property type="entry name" value="Homocysteine-binding-like domain"/>
    <property type="match status" value="1"/>
</dbReference>
<keyword evidence="3" id="KW-0479">Metal-binding</keyword>
<evidence type="ECO:0000256" key="2">
    <source>
        <dbReference type="ARBA" id="ARBA00022679"/>
    </source>
</evidence>
<protein>
    <submittedName>
        <fullName evidence="6">Betaine--homocysteine S-methyltransferase</fullName>
        <ecNumber evidence="6">2.1.1.5</ecNumber>
    </submittedName>
</protein>
<comment type="cofactor">
    <cofactor evidence="3">
        <name>Zn(2+)</name>
        <dbReference type="ChEBI" id="CHEBI:29105"/>
    </cofactor>
</comment>
<keyword evidence="2 3" id="KW-0808">Transferase</keyword>
<feature type="binding site" evidence="3">
    <location>
        <position position="280"/>
    </location>
    <ligand>
        <name>Zn(2+)</name>
        <dbReference type="ChEBI" id="CHEBI:29105"/>
    </ligand>
</feature>
<dbReference type="EC" id="2.1.1.5" evidence="6"/>
<dbReference type="Pfam" id="PF02574">
    <property type="entry name" value="S-methyl_trans"/>
    <property type="match status" value="1"/>
</dbReference>
<name>A0A3A8AJN6_9HYPH</name>
<feature type="region of interest" description="Disordered" evidence="4">
    <location>
        <begin position="311"/>
        <end position="338"/>
    </location>
</feature>
<dbReference type="GO" id="GO:0046872">
    <property type="term" value="F:metal ion binding"/>
    <property type="evidence" value="ECO:0007669"/>
    <property type="project" value="UniProtKB-KW"/>
</dbReference>
<gene>
    <name evidence="6" type="primary">bmt</name>
    <name evidence="6" type="ORF">DEM25_009525</name>
</gene>
<evidence type="ECO:0000259" key="5">
    <source>
        <dbReference type="PROSITE" id="PS50970"/>
    </source>
</evidence>
<dbReference type="PANTHER" id="PTHR11103:SF18">
    <property type="entry name" value="SLR1189 PROTEIN"/>
    <property type="match status" value="1"/>
</dbReference>
<proteinExistence type="predicted"/>
<dbReference type="NCBIfam" id="NF005718">
    <property type="entry name" value="PRK07534.1"/>
    <property type="match status" value="1"/>
</dbReference>
<feature type="domain" description="Hcy-binding" evidence="5">
    <location>
        <begin position="5"/>
        <end position="295"/>
    </location>
</feature>
<comment type="caution">
    <text evidence="6">The sequence shown here is derived from an EMBL/GenBank/DDBJ whole genome shotgun (WGS) entry which is preliminary data.</text>
</comment>
<dbReference type="EMBL" id="QFWV02000005">
    <property type="protein sequence ID" value="RKF06874.1"/>
    <property type="molecule type" value="Genomic_DNA"/>
</dbReference>
<dbReference type="PROSITE" id="PS50970">
    <property type="entry name" value="HCY"/>
    <property type="match status" value="1"/>
</dbReference>
<dbReference type="RefSeq" id="WP_109766576.1">
    <property type="nucleotide sequence ID" value="NZ_OZ252232.1"/>
</dbReference>
<keyword evidence="7" id="KW-1185">Reference proteome</keyword>
<feature type="binding site" evidence="3">
    <location>
        <position position="214"/>
    </location>
    <ligand>
        <name>Zn(2+)</name>
        <dbReference type="ChEBI" id="CHEBI:29105"/>
    </ligand>
</feature>
<evidence type="ECO:0000313" key="6">
    <source>
        <dbReference type="EMBL" id="RKF06874.1"/>
    </source>
</evidence>
<keyword evidence="3" id="KW-0862">Zinc</keyword>